<dbReference type="RefSeq" id="XP_030844273.1">
    <property type="nucleotide sequence ID" value="XM_030988413.1"/>
</dbReference>
<evidence type="ECO:0000256" key="14">
    <source>
        <dbReference type="ARBA" id="ARBA00069241"/>
    </source>
</evidence>
<dbReference type="GO" id="GO:0005743">
    <property type="term" value="C:mitochondrial inner membrane"/>
    <property type="evidence" value="ECO:0007669"/>
    <property type="project" value="UniProtKB-SubCell"/>
</dbReference>
<keyword evidence="3 18" id="KW-0813">Transport</keyword>
<evidence type="ECO:0000256" key="16">
    <source>
        <dbReference type="ARBA" id="ARBA00081096"/>
    </source>
</evidence>
<evidence type="ECO:0000256" key="18">
    <source>
        <dbReference type="RuleBase" id="RU000488"/>
    </source>
</evidence>
<keyword evidence="10" id="KW-0496">Mitochondrion</keyword>
<proteinExistence type="inferred from homology"/>
<dbReference type="InterPro" id="IPR023395">
    <property type="entry name" value="MCP_dom_sf"/>
</dbReference>
<dbReference type="GO" id="GO:0015183">
    <property type="term" value="F:L-aspartate transmembrane transporter activity"/>
    <property type="evidence" value="ECO:0000318"/>
    <property type="project" value="GO_Central"/>
</dbReference>
<dbReference type="SUPFAM" id="SSF103506">
    <property type="entry name" value="Mitochondrial carrier"/>
    <property type="match status" value="1"/>
</dbReference>
<evidence type="ECO:0000313" key="20">
    <source>
        <dbReference type="Proteomes" id="UP000007110"/>
    </source>
</evidence>
<dbReference type="GeneID" id="753367"/>
<dbReference type="EnsemblMetazoa" id="XM_030988412">
    <property type="protein sequence ID" value="XP_030844272"/>
    <property type="gene ID" value="LOC753367"/>
</dbReference>
<dbReference type="GO" id="GO:0015293">
    <property type="term" value="F:symporter activity"/>
    <property type="evidence" value="ECO:0007669"/>
    <property type="project" value="UniProtKB-KW"/>
</dbReference>
<evidence type="ECO:0000256" key="13">
    <source>
        <dbReference type="ARBA" id="ARBA00057953"/>
    </source>
</evidence>
<name>A0A7M7P075_STRPU</name>
<dbReference type="Pfam" id="PF00153">
    <property type="entry name" value="Mito_carr"/>
    <property type="match status" value="4"/>
</dbReference>
<protein>
    <recommendedName>
        <fullName evidence="14">Mitochondrial glutamate carrier 2</fullName>
    </recommendedName>
    <alternativeName>
        <fullName evidence="16">Glutamate/H(+) symporter 2</fullName>
    </alternativeName>
    <alternativeName>
        <fullName evidence="15">Solute carrier family 25 member 18</fullName>
    </alternativeName>
</protein>
<dbReference type="Gene3D" id="1.50.40.10">
    <property type="entry name" value="Mitochondrial carrier domain"/>
    <property type="match status" value="1"/>
</dbReference>
<dbReference type="AlphaFoldDB" id="A0A7M7P075"/>
<dbReference type="FunFam" id="1.50.40.10:FF:000026">
    <property type="entry name" value="Putative mitochondrial glutamate carrier 2"/>
    <property type="match status" value="1"/>
</dbReference>
<keyword evidence="5 17" id="KW-0812">Transmembrane</keyword>
<evidence type="ECO:0000256" key="6">
    <source>
        <dbReference type="ARBA" id="ARBA00022737"/>
    </source>
</evidence>
<dbReference type="PRINTS" id="PR00926">
    <property type="entry name" value="MITOCARRIER"/>
</dbReference>
<evidence type="ECO:0000256" key="2">
    <source>
        <dbReference type="ARBA" id="ARBA00006375"/>
    </source>
</evidence>
<dbReference type="InterPro" id="IPR002067">
    <property type="entry name" value="MCP"/>
</dbReference>
<comment type="function">
    <text evidence="13">Responsible for the transport of glutamate from the cytosol into the mitochondrial matrix with the concomitant import of a proton (symport system).</text>
</comment>
<evidence type="ECO:0000256" key="11">
    <source>
        <dbReference type="ARBA" id="ARBA00023136"/>
    </source>
</evidence>
<dbReference type="GO" id="GO:0015813">
    <property type="term" value="P:L-glutamate transmembrane transport"/>
    <property type="evidence" value="ECO:0000318"/>
    <property type="project" value="GO_Central"/>
</dbReference>
<dbReference type="InParanoid" id="A0A7M7P075"/>
<evidence type="ECO:0000256" key="15">
    <source>
        <dbReference type="ARBA" id="ARBA00076502"/>
    </source>
</evidence>
<comment type="catalytic activity">
    <reaction evidence="12">
        <text>L-glutamate(in) + H(+)(in) = L-glutamate(out) + H(+)(out)</text>
        <dbReference type="Rhea" id="RHEA:70955"/>
        <dbReference type="ChEBI" id="CHEBI:15378"/>
        <dbReference type="ChEBI" id="CHEBI:29985"/>
    </reaction>
</comment>
<dbReference type="FunCoup" id="A0A7M7P075">
    <property type="interactions" value="31"/>
</dbReference>
<evidence type="ECO:0000256" key="12">
    <source>
        <dbReference type="ARBA" id="ARBA00048437"/>
    </source>
</evidence>
<dbReference type="PROSITE" id="PS50920">
    <property type="entry name" value="SOLCAR"/>
    <property type="match status" value="3"/>
</dbReference>
<organism evidence="19 20">
    <name type="scientific">Strongylocentrotus purpuratus</name>
    <name type="common">Purple sea urchin</name>
    <dbReference type="NCBI Taxonomy" id="7668"/>
    <lineage>
        <taxon>Eukaryota</taxon>
        <taxon>Metazoa</taxon>
        <taxon>Echinodermata</taxon>
        <taxon>Eleutherozoa</taxon>
        <taxon>Echinozoa</taxon>
        <taxon>Echinoidea</taxon>
        <taxon>Euechinoidea</taxon>
        <taxon>Echinacea</taxon>
        <taxon>Camarodonta</taxon>
        <taxon>Echinidea</taxon>
        <taxon>Strongylocentrotidae</taxon>
        <taxon>Strongylocentrotus</taxon>
    </lineage>
</organism>
<comment type="subcellular location">
    <subcellularLocation>
        <location evidence="1">Mitochondrion inner membrane</location>
        <topology evidence="1">Multi-pass membrane protein</topology>
    </subcellularLocation>
</comment>
<feature type="repeat" description="Solcar" evidence="17">
    <location>
        <begin position="234"/>
        <end position="323"/>
    </location>
</feature>
<dbReference type="GO" id="GO:0005313">
    <property type="term" value="F:L-glutamate transmembrane transporter activity"/>
    <property type="evidence" value="ECO:0000318"/>
    <property type="project" value="GO_Central"/>
</dbReference>
<evidence type="ECO:0000256" key="4">
    <source>
        <dbReference type="ARBA" id="ARBA00022553"/>
    </source>
</evidence>
<evidence type="ECO:0000256" key="5">
    <source>
        <dbReference type="ARBA" id="ARBA00022692"/>
    </source>
</evidence>
<dbReference type="InterPro" id="IPR018108">
    <property type="entry name" value="MCP_transmembrane"/>
</dbReference>
<dbReference type="PANTHER" id="PTHR45678:SF5">
    <property type="entry name" value="AT03939P-RELATED"/>
    <property type="match status" value="1"/>
</dbReference>
<keyword evidence="11 17" id="KW-0472">Membrane</keyword>
<keyword evidence="6" id="KW-0677">Repeat</keyword>
<dbReference type="OMA" id="YNVGPVV"/>
<reference evidence="19" key="2">
    <citation type="submission" date="2021-01" db="UniProtKB">
        <authorList>
            <consortium name="EnsemblMetazoa"/>
        </authorList>
    </citation>
    <scope>IDENTIFICATION</scope>
</reference>
<evidence type="ECO:0000256" key="1">
    <source>
        <dbReference type="ARBA" id="ARBA00004448"/>
    </source>
</evidence>
<dbReference type="KEGG" id="spu:753367"/>
<dbReference type="GO" id="GO:0015810">
    <property type="term" value="P:aspartate transmembrane transport"/>
    <property type="evidence" value="ECO:0000318"/>
    <property type="project" value="GO_Central"/>
</dbReference>
<dbReference type="EnsemblMetazoa" id="XM_030988413">
    <property type="protein sequence ID" value="XP_030844273"/>
    <property type="gene ID" value="LOC753367"/>
</dbReference>
<dbReference type="RefSeq" id="XP_030844272.1">
    <property type="nucleotide sequence ID" value="XM_030988412.1"/>
</dbReference>
<keyword evidence="7" id="KW-0999">Mitochondrion inner membrane</keyword>
<evidence type="ECO:0000256" key="9">
    <source>
        <dbReference type="ARBA" id="ARBA00022989"/>
    </source>
</evidence>
<keyword evidence="9" id="KW-1133">Transmembrane helix</keyword>
<evidence type="ECO:0000256" key="3">
    <source>
        <dbReference type="ARBA" id="ARBA00022448"/>
    </source>
</evidence>
<evidence type="ECO:0000256" key="17">
    <source>
        <dbReference type="PROSITE-ProRule" id="PRU00282"/>
    </source>
</evidence>
<dbReference type="InterPro" id="IPR051028">
    <property type="entry name" value="Mito_Solute_Carrier"/>
</dbReference>
<dbReference type="PANTHER" id="PTHR45678">
    <property type="entry name" value="MITOCHONDRIAL 2-OXODICARBOXYLATE CARRIER 1-RELATED"/>
    <property type="match status" value="1"/>
</dbReference>
<comment type="similarity">
    <text evidence="2 18">Belongs to the mitochondrial carrier (TC 2.A.29) family.</text>
</comment>
<keyword evidence="20" id="KW-1185">Reference proteome</keyword>
<dbReference type="OrthoDB" id="2382881at2759"/>
<dbReference type="Proteomes" id="UP000007110">
    <property type="component" value="Unassembled WGS sequence"/>
</dbReference>
<evidence type="ECO:0000256" key="7">
    <source>
        <dbReference type="ARBA" id="ARBA00022792"/>
    </source>
</evidence>
<feature type="repeat" description="Solcar" evidence="17">
    <location>
        <begin position="101"/>
        <end position="224"/>
    </location>
</feature>
<keyword evidence="8" id="KW-0769">Symport</keyword>
<evidence type="ECO:0000256" key="8">
    <source>
        <dbReference type="ARBA" id="ARBA00022847"/>
    </source>
</evidence>
<feature type="repeat" description="Solcar" evidence="17">
    <location>
        <begin position="4"/>
        <end position="93"/>
    </location>
</feature>
<accession>A0A7M7P075</accession>
<keyword evidence="4" id="KW-0597">Phosphoprotein</keyword>
<evidence type="ECO:0000313" key="19">
    <source>
        <dbReference type="EnsemblMetazoa" id="XP_030844272"/>
    </source>
</evidence>
<dbReference type="GO" id="GO:0043490">
    <property type="term" value="P:malate-aspartate shuttle"/>
    <property type="evidence" value="ECO:0000318"/>
    <property type="project" value="GO_Central"/>
</dbReference>
<evidence type="ECO:0000256" key="10">
    <source>
        <dbReference type="ARBA" id="ARBA00023128"/>
    </source>
</evidence>
<reference evidence="20" key="1">
    <citation type="submission" date="2015-02" db="EMBL/GenBank/DDBJ databases">
        <title>Genome sequencing for Strongylocentrotus purpuratus.</title>
        <authorList>
            <person name="Murali S."/>
            <person name="Liu Y."/>
            <person name="Vee V."/>
            <person name="English A."/>
            <person name="Wang M."/>
            <person name="Skinner E."/>
            <person name="Han Y."/>
            <person name="Muzny D.M."/>
            <person name="Worley K.C."/>
            <person name="Gibbs R.A."/>
        </authorList>
    </citation>
    <scope>NUCLEOTIDE SEQUENCE</scope>
</reference>
<sequence length="334" mass="36355">MGDINLPAKVINGCVAGVVGVTCTFPIDLVKTRLQNQQVIDGKRIYNNLLDCFIKTTRAEGLRGLYHGYAVNATLISPEKAIKLVGNDFFRHLLRTPSGHLPLYRETIAGGGAGFCQVIITTPMEMLKIQLQDAGRKKALLLKPNGVGSVSVNDLTTSGKLNPVLARSYSANTRTVPSSGLAIARDLIQTKGFFGLYQGLGATLMRDIPFSMIYFPFFAHLNALGFQSEETRRASFLHTFVSGSIAATTAAVSVNPVDVIKTRLQLLEHAEGEETYTGVRDCFTKILKHEGPQAFFKGATCRILVIAPLFGIAQAVYYFGVGEYMIDHFNALTS</sequence>